<proteinExistence type="predicted"/>
<keyword evidence="3" id="KW-1185">Reference proteome</keyword>
<protein>
    <submittedName>
        <fullName evidence="2">Uncharacterized protein</fullName>
    </submittedName>
</protein>
<evidence type="ECO:0000256" key="1">
    <source>
        <dbReference type="SAM" id="MobiDB-lite"/>
    </source>
</evidence>
<evidence type="ECO:0000313" key="2">
    <source>
        <dbReference type="EMBL" id="MCI38132.1"/>
    </source>
</evidence>
<dbReference type="EMBL" id="LXQA010252300">
    <property type="protein sequence ID" value="MCI38132.1"/>
    <property type="molecule type" value="Genomic_DNA"/>
</dbReference>
<feature type="non-terminal residue" evidence="2">
    <location>
        <position position="105"/>
    </location>
</feature>
<feature type="region of interest" description="Disordered" evidence="1">
    <location>
        <begin position="1"/>
        <end position="26"/>
    </location>
</feature>
<sequence>MEVGGGSQPSSPQPKGSRALRNRPTIPAKIVNEETVIQGEISGVQNDDVATVVEIVAKDAQAIKDTVPPPAATAADGANKASAWEKSFDPIAFVERNLIMKGDSS</sequence>
<comment type="caution">
    <text evidence="2">The sequence shown here is derived from an EMBL/GenBank/DDBJ whole genome shotgun (WGS) entry which is preliminary data.</text>
</comment>
<dbReference type="Proteomes" id="UP000265520">
    <property type="component" value="Unassembled WGS sequence"/>
</dbReference>
<reference evidence="2 3" key="1">
    <citation type="journal article" date="2018" name="Front. Plant Sci.">
        <title>Red Clover (Trifolium pratense) and Zigzag Clover (T. medium) - A Picture of Genomic Similarities and Differences.</title>
        <authorList>
            <person name="Dluhosova J."/>
            <person name="Istvanek J."/>
            <person name="Nedelnik J."/>
            <person name="Repkova J."/>
        </authorList>
    </citation>
    <scope>NUCLEOTIDE SEQUENCE [LARGE SCALE GENOMIC DNA]</scope>
    <source>
        <strain evidence="3">cv. 10/8</strain>
        <tissue evidence="2">Leaf</tissue>
    </source>
</reference>
<name>A0A392RPJ0_9FABA</name>
<dbReference type="AlphaFoldDB" id="A0A392RPJ0"/>
<feature type="compositionally biased region" description="Low complexity" evidence="1">
    <location>
        <begin position="8"/>
        <end position="17"/>
    </location>
</feature>
<accession>A0A392RPJ0</accession>
<evidence type="ECO:0000313" key="3">
    <source>
        <dbReference type="Proteomes" id="UP000265520"/>
    </source>
</evidence>
<organism evidence="2 3">
    <name type="scientific">Trifolium medium</name>
    <dbReference type="NCBI Taxonomy" id="97028"/>
    <lineage>
        <taxon>Eukaryota</taxon>
        <taxon>Viridiplantae</taxon>
        <taxon>Streptophyta</taxon>
        <taxon>Embryophyta</taxon>
        <taxon>Tracheophyta</taxon>
        <taxon>Spermatophyta</taxon>
        <taxon>Magnoliopsida</taxon>
        <taxon>eudicotyledons</taxon>
        <taxon>Gunneridae</taxon>
        <taxon>Pentapetalae</taxon>
        <taxon>rosids</taxon>
        <taxon>fabids</taxon>
        <taxon>Fabales</taxon>
        <taxon>Fabaceae</taxon>
        <taxon>Papilionoideae</taxon>
        <taxon>50 kb inversion clade</taxon>
        <taxon>NPAAA clade</taxon>
        <taxon>Hologalegina</taxon>
        <taxon>IRL clade</taxon>
        <taxon>Trifolieae</taxon>
        <taxon>Trifolium</taxon>
    </lineage>
</organism>